<feature type="region of interest" description="Disordered" evidence="1">
    <location>
        <begin position="77"/>
        <end position="96"/>
    </location>
</feature>
<feature type="compositionally biased region" description="Low complexity" evidence="1">
    <location>
        <begin position="77"/>
        <end position="86"/>
    </location>
</feature>
<evidence type="ECO:0000313" key="3">
    <source>
        <dbReference type="Proteomes" id="UP000324222"/>
    </source>
</evidence>
<dbReference type="AlphaFoldDB" id="A0A5B7CFW6"/>
<evidence type="ECO:0000256" key="1">
    <source>
        <dbReference type="SAM" id="MobiDB-lite"/>
    </source>
</evidence>
<sequence>MTVFPPAVGPSDSREARYWSLRHRPKIFMTKCWRGRGRPFLSFLTRFFSVRARSGAAIVSKPGKNECLDITLPSNLPSSSYSRTSSPSPPQDPRWEEESKHWRNCLFFRSLFYGRGNFCVRVFLQLDRGRESSAGRCHSQEASLYPANQVVTCLPGVRPRGYLSRRETHQSGSRVTAVLMAKYERDA</sequence>
<accession>A0A5B7CFW6</accession>
<dbReference type="EMBL" id="VSRR010000031">
    <property type="protein sequence ID" value="MPC08449.1"/>
    <property type="molecule type" value="Genomic_DNA"/>
</dbReference>
<dbReference type="Proteomes" id="UP000324222">
    <property type="component" value="Unassembled WGS sequence"/>
</dbReference>
<reference evidence="2 3" key="1">
    <citation type="submission" date="2019-05" db="EMBL/GenBank/DDBJ databases">
        <title>Another draft genome of Portunus trituberculatus and its Hox gene families provides insights of decapod evolution.</title>
        <authorList>
            <person name="Jeong J.-H."/>
            <person name="Song I."/>
            <person name="Kim S."/>
            <person name="Choi T."/>
            <person name="Kim D."/>
            <person name="Ryu S."/>
            <person name="Kim W."/>
        </authorList>
    </citation>
    <scope>NUCLEOTIDE SEQUENCE [LARGE SCALE GENOMIC DNA]</scope>
    <source>
        <tissue evidence="2">Muscle</tissue>
    </source>
</reference>
<name>A0A5B7CFW6_PORTR</name>
<proteinExistence type="predicted"/>
<comment type="caution">
    <text evidence="2">The sequence shown here is derived from an EMBL/GenBank/DDBJ whole genome shotgun (WGS) entry which is preliminary data.</text>
</comment>
<keyword evidence="3" id="KW-1185">Reference proteome</keyword>
<evidence type="ECO:0000313" key="2">
    <source>
        <dbReference type="EMBL" id="MPC08449.1"/>
    </source>
</evidence>
<organism evidence="2 3">
    <name type="scientific">Portunus trituberculatus</name>
    <name type="common">Swimming crab</name>
    <name type="synonym">Neptunus trituberculatus</name>
    <dbReference type="NCBI Taxonomy" id="210409"/>
    <lineage>
        <taxon>Eukaryota</taxon>
        <taxon>Metazoa</taxon>
        <taxon>Ecdysozoa</taxon>
        <taxon>Arthropoda</taxon>
        <taxon>Crustacea</taxon>
        <taxon>Multicrustacea</taxon>
        <taxon>Malacostraca</taxon>
        <taxon>Eumalacostraca</taxon>
        <taxon>Eucarida</taxon>
        <taxon>Decapoda</taxon>
        <taxon>Pleocyemata</taxon>
        <taxon>Brachyura</taxon>
        <taxon>Eubrachyura</taxon>
        <taxon>Portunoidea</taxon>
        <taxon>Portunidae</taxon>
        <taxon>Portuninae</taxon>
        <taxon>Portunus</taxon>
    </lineage>
</organism>
<gene>
    <name evidence="2" type="ORF">E2C01_001036</name>
</gene>
<protein>
    <submittedName>
        <fullName evidence="2">Uncharacterized protein</fullName>
    </submittedName>
</protein>